<keyword evidence="2" id="KW-0732">Signal</keyword>
<dbReference type="EMBL" id="CATQJL010000001">
    <property type="protein sequence ID" value="CAJ0588718.1"/>
    <property type="molecule type" value="Genomic_DNA"/>
</dbReference>
<evidence type="ECO:0000256" key="1">
    <source>
        <dbReference type="SAM" id="Phobius"/>
    </source>
</evidence>
<sequence>MMSTKFILLVLLILLSTMFVENDAYLCCGYGYGWGNGWSYGGWGYGLGYGLGGWGWYGKK</sequence>
<evidence type="ECO:0000313" key="4">
    <source>
        <dbReference type="Proteomes" id="UP001176961"/>
    </source>
</evidence>
<comment type="caution">
    <text evidence="3">The sequence shown here is derived from an EMBL/GenBank/DDBJ whole genome shotgun (WGS) entry which is preliminary data.</text>
</comment>
<dbReference type="Proteomes" id="UP001176961">
    <property type="component" value="Unassembled WGS sequence"/>
</dbReference>
<keyword evidence="1" id="KW-1133">Transmembrane helix</keyword>
<keyword evidence="4" id="KW-1185">Reference proteome</keyword>
<keyword evidence="1" id="KW-0472">Membrane</keyword>
<evidence type="ECO:0000313" key="3">
    <source>
        <dbReference type="EMBL" id="CAJ0588718.1"/>
    </source>
</evidence>
<dbReference type="AlphaFoldDB" id="A0AA36DLP7"/>
<reference evidence="3" key="1">
    <citation type="submission" date="2023-07" db="EMBL/GenBank/DDBJ databases">
        <authorList>
            <consortium name="CYATHOMIX"/>
        </authorList>
    </citation>
    <scope>NUCLEOTIDE SEQUENCE</scope>
    <source>
        <strain evidence="3">N/A</strain>
    </source>
</reference>
<feature type="chain" id="PRO_5041437384" evidence="2">
    <location>
        <begin position="23"/>
        <end position="60"/>
    </location>
</feature>
<organism evidence="3 4">
    <name type="scientific">Cylicocyclus nassatus</name>
    <name type="common">Nematode worm</name>
    <dbReference type="NCBI Taxonomy" id="53992"/>
    <lineage>
        <taxon>Eukaryota</taxon>
        <taxon>Metazoa</taxon>
        <taxon>Ecdysozoa</taxon>
        <taxon>Nematoda</taxon>
        <taxon>Chromadorea</taxon>
        <taxon>Rhabditida</taxon>
        <taxon>Rhabditina</taxon>
        <taxon>Rhabditomorpha</taxon>
        <taxon>Strongyloidea</taxon>
        <taxon>Strongylidae</taxon>
        <taxon>Cylicocyclus</taxon>
    </lineage>
</organism>
<feature type="transmembrane region" description="Helical" evidence="1">
    <location>
        <begin position="40"/>
        <end position="57"/>
    </location>
</feature>
<protein>
    <submittedName>
        <fullName evidence="3">Uncharacterized protein</fullName>
    </submittedName>
</protein>
<feature type="signal peptide" evidence="2">
    <location>
        <begin position="1"/>
        <end position="22"/>
    </location>
</feature>
<name>A0AA36DLP7_CYLNA</name>
<proteinExistence type="predicted"/>
<keyword evidence="1" id="KW-0812">Transmembrane</keyword>
<accession>A0AA36DLP7</accession>
<gene>
    <name evidence="3" type="ORF">CYNAS_LOCUS701</name>
</gene>
<evidence type="ECO:0000256" key="2">
    <source>
        <dbReference type="SAM" id="SignalP"/>
    </source>
</evidence>